<name>T0R178_AERSA</name>
<dbReference type="InterPro" id="IPR002104">
    <property type="entry name" value="Integrase_catalytic"/>
</dbReference>
<dbReference type="AlphaFoldDB" id="T0R178"/>
<dbReference type="GO" id="GO:0003677">
    <property type="term" value="F:DNA binding"/>
    <property type="evidence" value="ECO:0007669"/>
    <property type="project" value="InterPro"/>
</dbReference>
<accession>T0R178</accession>
<feature type="domain" description="Tyr recombinase" evidence="2">
    <location>
        <begin position="219"/>
        <end position="368"/>
    </location>
</feature>
<sequence>MYKVMRIDDKKACLFDSEIMQPTFLSLKLCIEQLHQRSVNYQISTLTNIMYFHEYWFAKFGCTLDYSMYKGEFSGLVITKIISELDGFWLYLGNSRIYASNVAALPLNGKKDLFQSIQTQVLRYQTVCRFISWLIDSYITPHFITECIDDIHSHKKALHSYLNVEAKKYSKYHSNQKKSTNVYKSLTQEQLRDFASLFALPSRIEKDRDGRVTPSIYVSFRNLILVKLLVQYGLRIGEALLLRETSFKPNKAETSFYMLVANLDDGTDPRKTKPLIKTKQSTRELKISQKDYYNIQSLMAQVRLRTTHNFLFTSSIGECPPLSYKAAYKIITDASDAMKEKFPEHFDSIYAEFLENVHPHMLRHTWAYLKLKELYRKHEVIFINAGAANAKGIMSAAKDSLRELGGWSENSMMPSYYAKRFIAEKANEINMKMFSDSAFLALENIELTAI</sequence>
<evidence type="ECO:0000256" key="1">
    <source>
        <dbReference type="ARBA" id="ARBA00023172"/>
    </source>
</evidence>
<dbReference type="EMBL" id="CP022426">
    <property type="protein sequence ID" value="ATP09669.1"/>
    <property type="molecule type" value="Genomic_DNA"/>
</dbReference>
<evidence type="ECO:0000313" key="3">
    <source>
        <dbReference type="EMBL" id="ATP09669.1"/>
    </source>
</evidence>
<dbReference type="RefSeq" id="WP_021138884.1">
    <property type="nucleotide sequence ID" value="NZ_ARYZ02000010.1"/>
</dbReference>
<dbReference type="Pfam" id="PF00589">
    <property type="entry name" value="Phage_integrase"/>
    <property type="match status" value="1"/>
</dbReference>
<dbReference type="Proteomes" id="UP000222916">
    <property type="component" value="Chromosome"/>
</dbReference>
<protein>
    <submittedName>
        <fullName evidence="3">Integrase family protein</fullName>
    </submittedName>
</protein>
<dbReference type="SUPFAM" id="SSF56349">
    <property type="entry name" value="DNA breaking-rejoining enzymes"/>
    <property type="match status" value="1"/>
</dbReference>
<reference evidence="4" key="1">
    <citation type="journal article" date="2018" name="BMC Genomics">
        <title>The complete and fully assembled genome sequence of Aeromonas salmonicida subsp. pectinolytica and its comparative analysis with other Aeromonas species: investigation of the mobilome in environmental and pathogenic strains.</title>
        <authorList>
            <person name="Pfeiffer F."/>
            <person name="Zamora-Lagos M.A."/>
            <person name="Blettinger M."/>
            <person name="Yeroslaviz A."/>
            <person name="Dahl A."/>
            <person name="Gruber S."/>
            <person name="Habermann B.H."/>
        </authorList>
    </citation>
    <scope>NUCLEOTIDE SEQUENCE [LARGE SCALE GENOMIC DNA]</scope>
    <source>
        <strain evidence="4">34mel</strain>
    </source>
</reference>
<dbReference type="Gene3D" id="1.10.443.10">
    <property type="entry name" value="Intergrase catalytic core"/>
    <property type="match status" value="1"/>
</dbReference>
<dbReference type="InterPro" id="IPR013762">
    <property type="entry name" value="Integrase-like_cat_sf"/>
</dbReference>
<keyword evidence="1" id="KW-0233">DNA recombination</keyword>
<proteinExistence type="predicted"/>
<evidence type="ECO:0000259" key="2">
    <source>
        <dbReference type="Pfam" id="PF00589"/>
    </source>
</evidence>
<dbReference type="CDD" id="cd00397">
    <property type="entry name" value="DNA_BRE_C"/>
    <property type="match status" value="1"/>
</dbReference>
<gene>
    <name evidence="3" type="ORF">Asalp_25230</name>
</gene>
<dbReference type="GO" id="GO:0015074">
    <property type="term" value="P:DNA integration"/>
    <property type="evidence" value="ECO:0007669"/>
    <property type="project" value="InterPro"/>
</dbReference>
<dbReference type="InterPro" id="IPR011010">
    <property type="entry name" value="DNA_brk_join_enz"/>
</dbReference>
<dbReference type="GO" id="GO:0006310">
    <property type="term" value="P:DNA recombination"/>
    <property type="evidence" value="ECO:0007669"/>
    <property type="project" value="UniProtKB-KW"/>
</dbReference>
<organism evidence="3 4">
    <name type="scientific">Aeromonas salmonicida subsp. pectinolytica 34mel</name>
    <dbReference type="NCBI Taxonomy" id="1324960"/>
    <lineage>
        <taxon>Bacteria</taxon>
        <taxon>Pseudomonadati</taxon>
        <taxon>Pseudomonadota</taxon>
        <taxon>Gammaproteobacteria</taxon>
        <taxon>Aeromonadales</taxon>
        <taxon>Aeromonadaceae</taxon>
        <taxon>Aeromonas</taxon>
    </lineage>
</organism>
<evidence type="ECO:0000313" key="4">
    <source>
        <dbReference type="Proteomes" id="UP000222916"/>
    </source>
</evidence>